<feature type="region of interest" description="Disordered" evidence="1">
    <location>
        <begin position="42"/>
        <end position="61"/>
    </location>
</feature>
<organism evidence="2 3">
    <name type="scientific">Paramarasmius palmivorus</name>
    <dbReference type="NCBI Taxonomy" id="297713"/>
    <lineage>
        <taxon>Eukaryota</taxon>
        <taxon>Fungi</taxon>
        <taxon>Dikarya</taxon>
        <taxon>Basidiomycota</taxon>
        <taxon>Agaricomycotina</taxon>
        <taxon>Agaricomycetes</taxon>
        <taxon>Agaricomycetidae</taxon>
        <taxon>Agaricales</taxon>
        <taxon>Marasmiineae</taxon>
        <taxon>Marasmiaceae</taxon>
        <taxon>Paramarasmius</taxon>
    </lineage>
</organism>
<evidence type="ECO:0000256" key="1">
    <source>
        <dbReference type="SAM" id="MobiDB-lite"/>
    </source>
</evidence>
<gene>
    <name evidence="2" type="ORF">VNI00_004212</name>
</gene>
<evidence type="ECO:0000313" key="3">
    <source>
        <dbReference type="Proteomes" id="UP001383192"/>
    </source>
</evidence>
<proteinExistence type="predicted"/>
<comment type="caution">
    <text evidence="2">The sequence shown here is derived from an EMBL/GenBank/DDBJ whole genome shotgun (WGS) entry which is preliminary data.</text>
</comment>
<dbReference type="Proteomes" id="UP001383192">
    <property type="component" value="Unassembled WGS sequence"/>
</dbReference>
<name>A0AAW0DMG1_9AGAR</name>
<keyword evidence="3" id="KW-1185">Reference proteome</keyword>
<evidence type="ECO:0000313" key="2">
    <source>
        <dbReference type="EMBL" id="KAK7052892.1"/>
    </source>
</evidence>
<reference evidence="2 3" key="1">
    <citation type="submission" date="2024-01" db="EMBL/GenBank/DDBJ databases">
        <title>A draft genome for a cacao thread blight-causing isolate of Paramarasmius palmivorus.</title>
        <authorList>
            <person name="Baruah I.K."/>
            <person name="Bukari Y."/>
            <person name="Amoako-Attah I."/>
            <person name="Meinhardt L.W."/>
            <person name="Bailey B.A."/>
            <person name="Cohen S.P."/>
        </authorList>
    </citation>
    <scope>NUCLEOTIDE SEQUENCE [LARGE SCALE GENOMIC DNA]</scope>
    <source>
        <strain evidence="2 3">GH-12</strain>
    </source>
</reference>
<dbReference type="EMBL" id="JAYKXP010000011">
    <property type="protein sequence ID" value="KAK7052892.1"/>
    <property type="molecule type" value="Genomic_DNA"/>
</dbReference>
<feature type="compositionally biased region" description="Polar residues" evidence="1">
    <location>
        <begin position="7"/>
        <end position="19"/>
    </location>
</feature>
<dbReference type="AlphaFoldDB" id="A0AAW0DMG1"/>
<protein>
    <submittedName>
        <fullName evidence="2">Uncharacterized protein</fullName>
    </submittedName>
</protein>
<sequence>MPLSPEPLQSTSAVTLEQLSPSSTTSSTLMNVANTSLTIMPPSGAAVPRSPPHAYQRVSPGSLSERRGYIYTIAFQAAKPIGQVAVAKGDLEPRAGSLPRRTRKKVPAPPKVVEEKGFELFIQPCTSPDDSDDE</sequence>
<feature type="region of interest" description="Disordered" evidence="1">
    <location>
        <begin position="1"/>
        <end position="27"/>
    </location>
</feature>
<accession>A0AAW0DMG1</accession>